<reference evidence="1 3" key="1">
    <citation type="submission" date="2019-07" db="EMBL/GenBank/DDBJ databases">
        <title>Whole genome shotgun sequence of Frigoribacterium faeni NBRC 103066.</title>
        <authorList>
            <person name="Hosoyama A."/>
            <person name="Uohara A."/>
            <person name="Ohji S."/>
            <person name="Ichikawa N."/>
        </authorList>
    </citation>
    <scope>NUCLEOTIDE SEQUENCE [LARGE SCALE GENOMIC DNA]</scope>
    <source>
        <strain evidence="1 3">NBRC 103066</strain>
    </source>
</reference>
<reference evidence="2 4" key="2">
    <citation type="submission" date="2020-07" db="EMBL/GenBank/DDBJ databases">
        <title>Sequencing the genomes of 1000 actinobacteria strains.</title>
        <authorList>
            <person name="Klenk H.-P."/>
        </authorList>
    </citation>
    <scope>NUCLEOTIDE SEQUENCE [LARGE SCALE GENOMIC DNA]</scope>
    <source>
        <strain evidence="2 4">DSM 10309</strain>
    </source>
</reference>
<dbReference type="Proteomes" id="UP000321154">
    <property type="component" value="Unassembled WGS sequence"/>
</dbReference>
<proteinExistence type="predicted"/>
<evidence type="ECO:0000313" key="1">
    <source>
        <dbReference type="EMBL" id="GEK84754.1"/>
    </source>
</evidence>
<gene>
    <name evidence="2" type="ORF">FB463_001895</name>
    <name evidence="1" type="ORF">FFA01_30630</name>
</gene>
<dbReference type="EMBL" id="JACGWW010000002">
    <property type="protein sequence ID" value="MBA8813646.1"/>
    <property type="molecule type" value="Genomic_DNA"/>
</dbReference>
<dbReference type="AlphaFoldDB" id="A0A7W3JIZ2"/>
<dbReference type="EMBL" id="BJUV01000057">
    <property type="protein sequence ID" value="GEK84754.1"/>
    <property type="molecule type" value="Genomic_DNA"/>
</dbReference>
<accession>A0A7W3JIZ2</accession>
<sequence length="63" mass="6539">MKPTEHQHDPADHVVDDHVDAAAVHGDSDETVVPHGGSAAVDATREGAVDDVDQALGGHIPLR</sequence>
<organism evidence="2 4">
    <name type="scientific">Frigoribacterium faeni</name>
    <dbReference type="NCBI Taxonomy" id="145483"/>
    <lineage>
        <taxon>Bacteria</taxon>
        <taxon>Bacillati</taxon>
        <taxon>Actinomycetota</taxon>
        <taxon>Actinomycetes</taxon>
        <taxon>Micrococcales</taxon>
        <taxon>Microbacteriaceae</taxon>
        <taxon>Frigoribacterium</taxon>
    </lineage>
</organism>
<keyword evidence="3" id="KW-1185">Reference proteome</keyword>
<evidence type="ECO:0000313" key="4">
    <source>
        <dbReference type="Proteomes" id="UP000522688"/>
    </source>
</evidence>
<evidence type="ECO:0000313" key="2">
    <source>
        <dbReference type="EMBL" id="MBA8813646.1"/>
    </source>
</evidence>
<dbReference type="RefSeq" id="WP_167627405.1">
    <property type="nucleotide sequence ID" value="NZ_BAAAHR010000008.1"/>
</dbReference>
<protein>
    <submittedName>
        <fullName evidence="2">Uncharacterized protein</fullName>
    </submittedName>
</protein>
<dbReference type="Proteomes" id="UP000522688">
    <property type="component" value="Unassembled WGS sequence"/>
</dbReference>
<comment type="caution">
    <text evidence="2">The sequence shown here is derived from an EMBL/GenBank/DDBJ whole genome shotgun (WGS) entry which is preliminary data.</text>
</comment>
<evidence type="ECO:0000313" key="3">
    <source>
        <dbReference type="Proteomes" id="UP000321154"/>
    </source>
</evidence>
<name>A0A7W3JIZ2_9MICO</name>